<dbReference type="PANTHER" id="PTHR43861">
    <property type="entry name" value="TRANS-ACONITATE 2-METHYLTRANSFERASE-RELATED"/>
    <property type="match status" value="1"/>
</dbReference>
<evidence type="ECO:0000259" key="3">
    <source>
        <dbReference type="Pfam" id="PF13649"/>
    </source>
</evidence>
<organism evidence="5">
    <name type="scientific">Chaetomium thermophilum (strain DSM 1495 / CBS 144.50 / IMI 039719)</name>
    <name type="common">Thermochaetoides thermophila</name>
    <dbReference type="NCBI Taxonomy" id="759272"/>
    <lineage>
        <taxon>Eukaryota</taxon>
        <taxon>Fungi</taxon>
        <taxon>Dikarya</taxon>
        <taxon>Ascomycota</taxon>
        <taxon>Pezizomycotina</taxon>
        <taxon>Sordariomycetes</taxon>
        <taxon>Sordariomycetidae</taxon>
        <taxon>Sordariales</taxon>
        <taxon>Chaetomiaceae</taxon>
        <taxon>Thermochaetoides</taxon>
    </lineage>
</organism>
<evidence type="ECO:0000313" key="5">
    <source>
        <dbReference type="Proteomes" id="UP000008066"/>
    </source>
</evidence>
<feature type="domain" description="Methyltransferase" evidence="3">
    <location>
        <begin position="51"/>
        <end position="156"/>
    </location>
</feature>
<gene>
    <name evidence="4" type="ORF">CTHT_0046870</name>
</gene>
<dbReference type="SUPFAM" id="SSF53335">
    <property type="entry name" value="S-adenosyl-L-methionine-dependent methyltransferases"/>
    <property type="match status" value="1"/>
</dbReference>
<dbReference type="InterPro" id="IPR041698">
    <property type="entry name" value="Methyltransf_25"/>
</dbReference>
<dbReference type="KEGG" id="cthr:CTHT_0046870"/>
<dbReference type="EMBL" id="GL988043">
    <property type="protein sequence ID" value="EGS20176.1"/>
    <property type="molecule type" value="Genomic_DNA"/>
</dbReference>
<dbReference type="HOGENOM" id="CLU_1170533_0_0_1"/>
<dbReference type="RefSeq" id="XP_006695061.1">
    <property type="nucleotide sequence ID" value="XM_006694998.1"/>
</dbReference>
<proteinExistence type="predicted"/>
<name>G0S9R5_CHATD</name>
<dbReference type="GeneID" id="18258725"/>
<accession>G0S9R5</accession>
<reference evidence="4 5" key="1">
    <citation type="journal article" date="2011" name="Cell">
        <title>Insight into structure and assembly of the nuclear pore complex by utilizing the genome of a eukaryotic thermophile.</title>
        <authorList>
            <person name="Amlacher S."/>
            <person name="Sarges P."/>
            <person name="Flemming D."/>
            <person name="van Noort V."/>
            <person name="Kunze R."/>
            <person name="Devos D.P."/>
            <person name="Arumugam M."/>
            <person name="Bork P."/>
            <person name="Hurt E."/>
        </authorList>
    </citation>
    <scope>NUCLEOTIDE SEQUENCE [LARGE SCALE GENOMIC DNA]</scope>
    <source>
        <strain evidence="5">DSM 1495 / CBS 144.50 / IMI 039719</strain>
    </source>
</reference>
<dbReference type="OrthoDB" id="66144at2759"/>
<dbReference type="CDD" id="cd02440">
    <property type="entry name" value="AdoMet_MTases"/>
    <property type="match status" value="1"/>
</dbReference>
<protein>
    <recommendedName>
        <fullName evidence="3">Methyltransferase domain-containing protein</fullName>
    </recommendedName>
</protein>
<dbReference type="AlphaFoldDB" id="G0S9R5"/>
<dbReference type="Gene3D" id="3.40.50.150">
    <property type="entry name" value="Vaccinia Virus protein VP39"/>
    <property type="match status" value="1"/>
</dbReference>
<evidence type="ECO:0000256" key="1">
    <source>
        <dbReference type="ARBA" id="ARBA00022603"/>
    </source>
</evidence>
<evidence type="ECO:0000256" key="2">
    <source>
        <dbReference type="ARBA" id="ARBA00022679"/>
    </source>
</evidence>
<dbReference type="Gene3D" id="1.10.150.290">
    <property type="entry name" value="S-adenosyl-L-methionine-dependent methyltransferases"/>
    <property type="match status" value="1"/>
</dbReference>
<evidence type="ECO:0000313" key="4">
    <source>
        <dbReference type="EMBL" id="EGS20176.1"/>
    </source>
</evidence>
<dbReference type="Pfam" id="PF13649">
    <property type="entry name" value="Methyltransf_25"/>
    <property type="match status" value="1"/>
</dbReference>
<keyword evidence="2" id="KW-0808">Transferase</keyword>
<dbReference type="Proteomes" id="UP000008066">
    <property type="component" value="Unassembled WGS sequence"/>
</dbReference>
<dbReference type="PANTHER" id="PTHR43861:SF1">
    <property type="entry name" value="TRANS-ACONITATE 2-METHYLTRANSFERASE"/>
    <property type="match status" value="1"/>
</dbReference>
<dbReference type="InterPro" id="IPR029063">
    <property type="entry name" value="SAM-dependent_MTases_sf"/>
</dbReference>
<keyword evidence="5" id="KW-1185">Reference proteome</keyword>
<dbReference type="GO" id="GO:0030798">
    <property type="term" value="F:trans-aconitate 2-methyltransferase activity"/>
    <property type="evidence" value="ECO:0007669"/>
    <property type="project" value="InterPro"/>
</dbReference>
<dbReference type="InterPro" id="IPR023149">
    <property type="entry name" value="Trans_acon_MeTrfase_C"/>
</dbReference>
<dbReference type="GO" id="GO:0032259">
    <property type="term" value="P:methylation"/>
    <property type="evidence" value="ECO:0007669"/>
    <property type="project" value="UniProtKB-KW"/>
</dbReference>
<keyword evidence="1" id="KW-0489">Methyltransferase</keyword>
<sequence>MSTTTPNPPSNPLPWNPHQYLLFQTERNRPIHDLLSYLRLSAHPSFSPTRVADLGCGPGNSTKLLTQYFPSAKEVVGIDSSGDMLSSASKVIPELESGPEDKREVRFSLGDVRTWTAPEGKKPDIILANAVLHWLRHKDRIPTVVRLVRNVVADGGVVAIQMPDNYYEWTHRAMREVAVMKGVPWEGCFPRVGYSEGESYTEERPDLDPIESMEEWYQALNKGHVLGNVQMLVNGFA</sequence>
<dbReference type="eggNOG" id="ENOG502S1YX">
    <property type="taxonomic scope" value="Eukaryota"/>
</dbReference>